<dbReference type="PANTHER" id="PTHR21686:SF12">
    <property type="entry name" value="DEOXYNUCLEOTIDYLTRANSFERASE TERMINAL-INTERACTING PROTEIN 2"/>
    <property type="match status" value="1"/>
</dbReference>
<name>A0A0M9WCI5_9EURO</name>
<dbReference type="AlphaFoldDB" id="A0A0M9WCI5"/>
<dbReference type="OrthoDB" id="427886at2759"/>
<dbReference type="GO" id="GO:0006396">
    <property type="term" value="P:RNA processing"/>
    <property type="evidence" value="ECO:0007669"/>
    <property type="project" value="TreeGrafter"/>
</dbReference>
<sequence length="275" mass="31251">MSTLILVPDTTNKKISHKRLSGSGKQQAKLRKNINSLHLIFNHSCFFCYPPYPTGMADSTCVDLQEDLTDDQIQQLLLEAETRLKGSNALTTQTDDLASLRIPKLSPGSSLESYIRQGDDVATVDAAKITDQKQKELANSLRAAEIKKVNTDKPTAGPEWFNLPKTEMTSELKRDLQLIRMRSVLDPKRHYKKENGKAKPPEYSQVGTIIEGPTEFFSNRITKKDRKKNFVEETLALERGTKRFQAKYRDIQANKSSGKKSFYKDLQAKRTRKNK</sequence>
<keyword evidence="6" id="KW-1185">Reference proteome</keyword>
<feature type="domain" description="Fcf2 pre-rRNA processing C-terminal" evidence="4">
    <location>
        <begin position="153"/>
        <end position="246"/>
    </location>
</feature>
<evidence type="ECO:0000256" key="1">
    <source>
        <dbReference type="ARBA" id="ARBA00004604"/>
    </source>
</evidence>
<dbReference type="Pfam" id="PF08698">
    <property type="entry name" value="Fcf2"/>
    <property type="match status" value="1"/>
</dbReference>
<feature type="region of interest" description="Disordered" evidence="3">
    <location>
        <begin position="248"/>
        <end position="275"/>
    </location>
</feature>
<proteinExistence type="predicted"/>
<accession>A0A0M9WCI5</accession>
<dbReference type="Proteomes" id="UP000037696">
    <property type="component" value="Unassembled WGS sequence"/>
</dbReference>
<comment type="caution">
    <text evidence="5">The sequence shown here is derived from an EMBL/GenBank/DDBJ whole genome shotgun (WGS) entry which is preliminary data.</text>
</comment>
<evidence type="ECO:0000256" key="2">
    <source>
        <dbReference type="ARBA" id="ARBA00023242"/>
    </source>
</evidence>
<protein>
    <recommendedName>
        <fullName evidence="4">Fcf2 pre-rRNA processing C-terminal domain-containing protein</fullName>
    </recommendedName>
</protein>
<evidence type="ECO:0000313" key="6">
    <source>
        <dbReference type="Proteomes" id="UP000037696"/>
    </source>
</evidence>
<gene>
    <name evidence="5" type="ORF">ACN38_g9473</name>
</gene>
<dbReference type="InterPro" id="IPR014810">
    <property type="entry name" value="Fcf2_C"/>
</dbReference>
<dbReference type="PANTHER" id="PTHR21686">
    <property type="entry name" value="DEOXYNUCLEOTIDYLTRANSFERASE TERMINAL-INTERACTING PROTEIN 2"/>
    <property type="match status" value="1"/>
</dbReference>
<dbReference type="GO" id="GO:0005730">
    <property type="term" value="C:nucleolus"/>
    <property type="evidence" value="ECO:0007669"/>
    <property type="project" value="UniProtKB-SubCell"/>
</dbReference>
<dbReference type="GO" id="GO:0003723">
    <property type="term" value="F:RNA binding"/>
    <property type="evidence" value="ECO:0007669"/>
    <property type="project" value="TreeGrafter"/>
</dbReference>
<comment type="subcellular location">
    <subcellularLocation>
        <location evidence="1">Nucleus</location>
        <location evidence="1">Nucleolus</location>
    </subcellularLocation>
</comment>
<reference evidence="5 6" key="1">
    <citation type="submission" date="2015-08" db="EMBL/GenBank/DDBJ databases">
        <title>Genome sequencing of Penicillium nordicum.</title>
        <authorList>
            <person name="Nguyen H.D."/>
            <person name="Seifert K.A."/>
        </authorList>
    </citation>
    <scope>NUCLEOTIDE SEQUENCE [LARGE SCALE GENOMIC DNA]</scope>
    <source>
        <strain evidence="5 6">DAOMC 185683</strain>
    </source>
</reference>
<evidence type="ECO:0000313" key="5">
    <source>
        <dbReference type="EMBL" id="KOS39682.1"/>
    </source>
</evidence>
<dbReference type="STRING" id="229535.A0A0M9WCI5"/>
<dbReference type="EMBL" id="LHQQ01000192">
    <property type="protein sequence ID" value="KOS39682.1"/>
    <property type="molecule type" value="Genomic_DNA"/>
</dbReference>
<evidence type="ECO:0000259" key="4">
    <source>
        <dbReference type="Pfam" id="PF08698"/>
    </source>
</evidence>
<dbReference type="InterPro" id="IPR039883">
    <property type="entry name" value="Fcf2/DNTTIP2"/>
</dbReference>
<organism evidence="5 6">
    <name type="scientific">Penicillium nordicum</name>
    <dbReference type="NCBI Taxonomy" id="229535"/>
    <lineage>
        <taxon>Eukaryota</taxon>
        <taxon>Fungi</taxon>
        <taxon>Dikarya</taxon>
        <taxon>Ascomycota</taxon>
        <taxon>Pezizomycotina</taxon>
        <taxon>Eurotiomycetes</taxon>
        <taxon>Eurotiomycetidae</taxon>
        <taxon>Eurotiales</taxon>
        <taxon>Aspergillaceae</taxon>
        <taxon>Penicillium</taxon>
    </lineage>
</organism>
<keyword evidence="2" id="KW-0539">Nucleus</keyword>
<evidence type="ECO:0000256" key="3">
    <source>
        <dbReference type="SAM" id="MobiDB-lite"/>
    </source>
</evidence>